<dbReference type="Proteomes" id="UP001246473">
    <property type="component" value="Unassembled WGS sequence"/>
</dbReference>
<evidence type="ECO:0000259" key="3">
    <source>
        <dbReference type="Pfam" id="PF20239"/>
    </source>
</evidence>
<comment type="caution">
    <text evidence="4">The sequence shown here is derived from an EMBL/GenBank/DDBJ whole genome shotgun (WGS) entry which is preliminary data.</text>
</comment>
<dbReference type="Gene3D" id="1.10.10.10">
    <property type="entry name" value="Winged helix-like DNA-binding domain superfamily/Winged helix DNA-binding domain"/>
    <property type="match status" value="1"/>
</dbReference>
<accession>A0AAP5QAR2</accession>
<dbReference type="SUPFAM" id="SSF88946">
    <property type="entry name" value="Sigma2 domain of RNA polymerase sigma factors"/>
    <property type="match status" value="1"/>
</dbReference>
<dbReference type="Pfam" id="PF20239">
    <property type="entry name" value="DUF6596"/>
    <property type="match status" value="1"/>
</dbReference>
<dbReference type="AlphaFoldDB" id="A0AAP5QAR2"/>
<dbReference type="PANTHER" id="PTHR47756">
    <property type="entry name" value="BLL6612 PROTEIN-RELATED"/>
    <property type="match status" value="1"/>
</dbReference>
<gene>
    <name evidence="4" type="ORF">ParKJ_15425</name>
</gene>
<name>A0AAP5QAR2_9BURK</name>
<dbReference type="InterPro" id="IPR036388">
    <property type="entry name" value="WH-like_DNA-bd_sf"/>
</dbReference>
<feature type="domain" description="RNA polymerase sigma-70 region 2" evidence="1">
    <location>
        <begin position="20"/>
        <end position="78"/>
    </location>
</feature>
<dbReference type="NCBIfam" id="TIGR02937">
    <property type="entry name" value="sigma70-ECF"/>
    <property type="match status" value="1"/>
</dbReference>
<reference evidence="4" key="1">
    <citation type="submission" date="2022-08" db="EMBL/GenBank/DDBJ databases">
        <authorList>
            <person name="Kim S.-J."/>
        </authorList>
    </citation>
    <scope>NUCLEOTIDE SEQUENCE</scope>
    <source>
        <strain evidence="4">KJ</strain>
    </source>
</reference>
<organism evidence="4 5">
    <name type="scientific">Paraburkholderia fungorum</name>
    <dbReference type="NCBI Taxonomy" id="134537"/>
    <lineage>
        <taxon>Bacteria</taxon>
        <taxon>Pseudomonadati</taxon>
        <taxon>Pseudomonadota</taxon>
        <taxon>Betaproteobacteria</taxon>
        <taxon>Burkholderiales</taxon>
        <taxon>Burkholderiaceae</taxon>
        <taxon>Paraburkholderia</taxon>
    </lineage>
</organism>
<sequence length="425" mass="46126">MTTQATHRAIEAVWRIESAKVIAHVARIVRDVGLAEELAQDALVAALEHWPDAGVPDNPGAWLMATAKNRALDRLRQEALHARKREELGHDLDAREAHLVPDFVDSLDAARADDIGDDLLRLVFTACHPVLSTDARVALTLRLLGGLTTDEIARAFLVPEPTVAQRIVRAKRTLSAAKVPFEVPQADARAPRLASVLQVIYLIFNEGYSATAGDDWMRPALCEEALRLGRVLSGLVPDEGEVHGLVALMEIQASRTHARTDSEGKPVLLLDQDRSRWDPLLIRRGLAALATAHALGGASGPYALQAALAACHARARRADETDWVQIVALYDALVQVAPSPVVELNRAVAVGMAFGPAAGLEIVDALAADAALANYHWLPSVRGDLLEKLGRVDEARAEFERAAAMTRNARERELLLERAARGRTH</sequence>
<evidence type="ECO:0000259" key="1">
    <source>
        <dbReference type="Pfam" id="PF04542"/>
    </source>
</evidence>
<dbReference type="GO" id="GO:0003677">
    <property type="term" value="F:DNA binding"/>
    <property type="evidence" value="ECO:0007669"/>
    <property type="project" value="InterPro"/>
</dbReference>
<dbReference type="RefSeq" id="WP_106356229.1">
    <property type="nucleotide sequence ID" value="NZ_JANSLM010000004.1"/>
</dbReference>
<dbReference type="InterPro" id="IPR046531">
    <property type="entry name" value="DUF6596"/>
</dbReference>
<dbReference type="SUPFAM" id="SSF88659">
    <property type="entry name" value="Sigma3 and sigma4 domains of RNA polymerase sigma factors"/>
    <property type="match status" value="1"/>
</dbReference>
<evidence type="ECO:0000313" key="5">
    <source>
        <dbReference type="Proteomes" id="UP001246473"/>
    </source>
</evidence>
<evidence type="ECO:0000313" key="4">
    <source>
        <dbReference type="EMBL" id="MDT8838807.1"/>
    </source>
</evidence>
<feature type="domain" description="RNA polymerase sigma factor 70 region 4 type 2" evidence="2">
    <location>
        <begin position="124"/>
        <end position="174"/>
    </location>
</feature>
<dbReference type="PANTHER" id="PTHR47756:SF1">
    <property type="entry name" value="BLL0085 PROTEIN"/>
    <property type="match status" value="1"/>
</dbReference>
<dbReference type="Gene3D" id="1.10.1740.10">
    <property type="match status" value="1"/>
</dbReference>
<dbReference type="Pfam" id="PF04542">
    <property type="entry name" value="Sigma70_r2"/>
    <property type="match status" value="1"/>
</dbReference>
<dbReference type="Pfam" id="PF08281">
    <property type="entry name" value="Sigma70_r4_2"/>
    <property type="match status" value="1"/>
</dbReference>
<feature type="domain" description="DUF6596" evidence="3">
    <location>
        <begin position="192"/>
        <end position="292"/>
    </location>
</feature>
<proteinExistence type="predicted"/>
<dbReference type="InterPro" id="IPR013324">
    <property type="entry name" value="RNA_pol_sigma_r3/r4-like"/>
</dbReference>
<protein>
    <submittedName>
        <fullName evidence="4">RNA polymerase sigma factor</fullName>
    </submittedName>
</protein>
<dbReference type="GO" id="GO:0006352">
    <property type="term" value="P:DNA-templated transcription initiation"/>
    <property type="evidence" value="ECO:0007669"/>
    <property type="project" value="InterPro"/>
</dbReference>
<dbReference type="InterPro" id="IPR014284">
    <property type="entry name" value="RNA_pol_sigma-70_dom"/>
</dbReference>
<dbReference type="InterPro" id="IPR013325">
    <property type="entry name" value="RNA_pol_sigma_r2"/>
</dbReference>
<dbReference type="InterPro" id="IPR013249">
    <property type="entry name" value="RNA_pol_sigma70_r4_t2"/>
</dbReference>
<dbReference type="GO" id="GO:0016987">
    <property type="term" value="F:sigma factor activity"/>
    <property type="evidence" value="ECO:0007669"/>
    <property type="project" value="InterPro"/>
</dbReference>
<dbReference type="EMBL" id="JANSLM010000004">
    <property type="protein sequence ID" value="MDT8838807.1"/>
    <property type="molecule type" value="Genomic_DNA"/>
</dbReference>
<evidence type="ECO:0000259" key="2">
    <source>
        <dbReference type="Pfam" id="PF08281"/>
    </source>
</evidence>
<dbReference type="InterPro" id="IPR007627">
    <property type="entry name" value="RNA_pol_sigma70_r2"/>
</dbReference>